<keyword evidence="2" id="KW-0934">Plastid</keyword>
<accession>A0A1Z1M3D3</accession>
<keyword evidence="1" id="KW-1133">Transmembrane helix</keyword>
<dbReference type="AlphaFoldDB" id="A0A1Z1M3D3"/>
<proteinExistence type="predicted"/>
<keyword evidence="1" id="KW-0812">Transmembrane</keyword>
<keyword evidence="1" id="KW-0472">Membrane</keyword>
<reference evidence="2" key="1">
    <citation type="journal article" date="2017" name="J. Phycol.">
        <title>Analysis of chloroplast genomes and a supermatrix inform reclassification of the Rhodomelaceae (Rhodophyta).</title>
        <authorList>
            <person name="Diaz-Tapia P."/>
            <person name="Maggs C.A."/>
            <person name="West J.A."/>
            <person name="Verbruggen H."/>
        </authorList>
    </citation>
    <scope>NUCLEOTIDE SEQUENCE</scope>
    <source>
        <strain evidence="2">JH1427</strain>
    </source>
</reference>
<geneLocation type="chloroplast" evidence="2"/>
<evidence type="ECO:0000313" key="2">
    <source>
        <dbReference type="EMBL" id="ARW60400.1"/>
    </source>
</evidence>
<dbReference type="EMBL" id="MF101413">
    <property type="protein sequence ID" value="ARW60400.1"/>
    <property type="molecule type" value="Genomic_DNA"/>
</dbReference>
<evidence type="ECO:0000256" key="1">
    <source>
        <dbReference type="SAM" id="Phobius"/>
    </source>
</evidence>
<protein>
    <submittedName>
        <fullName evidence="2">Uncharacterized protein</fullName>
    </submittedName>
</protein>
<dbReference type="GeneID" id="33353524"/>
<keyword evidence="2" id="KW-0150">Chloroplast</keyword>
<dbReference type="RefSeq" id="YP_009392052.1">
    <property type="nucleotide sequence ID" value="NC_035261.1"/>
</dbReference>
<organism evidence="2">
    <name type="scientific">Periphykon beckeri</name>
    <dbReference type="NCBI Taxonomy" id="2006982"/>
    <lineage>
        <taxon>Eukaryota</taxon>
        <taxon>Rhodophyta</taxon>
        <taxon>Florideophyceae</taxon>
        <taxon>Rhodymeniophycidae</taxon>
        <taxon>Ceramiales</taxon>
        <taxon>Rhodomelaceae</taxon>
        <taxon>Periphykon</taxon>
    </lineage>
</organism>
<sequence>MCFHIYLFFLLVFNVFIYLVRLFSQSENKYIFYCILEYFLCYYLFKRVT</sequence>
<feature type="transmembrane region" description="Helical" evidence="1">
    <location>
        <begin position="5"/>
        <end position="24"/>
    </location>
</feature>
<gene>
    <name evidence="2" type="primary">orf49</name>
</gene>
<name>A0A1Z1M3D3_9FLOR</name>